<dbReference type="InterPro" id="IPR036938">
    <property type="entry name" value="PAP2/HPO_sf"/>
</dbReference>
<comment type="caution">
    <text evidence="3">The sequence shown here is derived from an EMBL/GenBank/DDBJ whole genome shotgun (WGS) entry which is preliminary data.</text>
</comment>
<dbReference type="Gene3D" id="1.20.144.10">
    <property type="entry name" value="Phosphatidic acid phosphatase type 2/haloperoxidase"/>
    <property type="match status" value="1"/>
</dbReference>
<dbReference type="SUPFAM" id="SSF48317">
    <property type="entry name" value="Acid phosphatase/Vanadium-dependent haloperoxidase"/>
    <property type="match status" value="1"/>
</dbReference>
<dbReference type="EMBL" id="PFPI01000015">
    <property type="protein sequence ID" value="PIZ93721.1"/>
    <property type="molecule type" value="Genomic_DNA"/>
</dbReference>
<name>A0A2M7V555_9BACT</name>
<dbReference type="AlphaFoldDB" id="A0A2M7V555"/>
<proteinExistence type="predicted"/>
<dbReference type="InterPro" id="IPR000326">
    <property type="entry name" value="PAP2/HPO"/>
</dbReference>
<evidence type="ECO:0000313" key="4">
    <source>
        <dbReference type="Proteomes" id="UP000230078"/>
    </source>
</evidence>
<feature type="transmembrane region" description="Helical" evidence="1">
    <location>
        <begin position="20"/>
        <end position="48"/>
    </location>
</feature>
<gene>
    <name evidence="3" type="ORF">COX83_01135</name>
</gene>
<keyword evidence="1" id="KW-0472">Membrane</keyword>
<organism evidence="3 4">
    <name type="scientific">Candidatus Magasanikbacteria bacterium CG_4_10_14_0_2_um_filter_41_31</name>
    <dbReference type="NCBI Taxonomy" id="1974639"/>
    <lineage>
        <taxon>Bacteria</taxon>
        <taxon>Candidatus Magasanikiibacteriota</taxon>
    </lineage>
</organism>
<feature type="transmembrane region" description="Helical" evidence="1">
    <location>
        <begin position="55"/>
        <end position="82"/>
    </location>
</feature>
<keyword evidence="1" id="KW-0812">Transmembrane</keyword>
<evidence type="ECO:0000259" key="2">
    <source>
        <dbReference type="SMART" id="SM00014"/>
    </source>
</evidence>
<reference evidence="4" key="1">
    <citation type="submission" date="2017-09" db="EMBL/GenBank/DDBJ databases">
        <title>Depth-based differentiation of microbial function through sediment-hosted aquifers and enrichment of novel symbionts in the deep terrestrial subsurface.</title>
        <authorList>
            <person name="Probst A.J."/>
            <person name="Ladd B."/>
            <person name="Jarett J.K."/>
            <person name="Geller-Mcgrath D.E."/>
            <person name="Sieber C.M.K."/>
            <person name="Emerson J.B."/>
            <person name="Anantharaman K."/>
            <person name="Thomas B.C."/>
            <person name="Malmstrom R."/>
            <person name="Stieglmeier M."/>
            <person name="Klingl A."/>
            <person name="Woyke T."/>
            <person name="Ryan C.M."/>
            <person name="Banfield J.F."/>
        </authorList>
    </citation>
    <scope>NUCLEOTIDE SEQUENCE [LARGE SCALE GENOMIC DNA]</scope>
</reference>
<protein>
    <recommendedName>
        <fullName evidence="2">Phosphatidic acid phosphatase type 2/haloperoxidase domain-containing protein</fullName>
    </recommendedName>
</protein>
<sequence length="177" mass="20350">MNQPWTSKLFLKINSLVGRWSVVDLTMIFSAKYLIWILSLFLFLFFLYDNRWRAGFFIVWCVVFGTMFLCSFFFSYLIAWLFPHPRPIRQFPDIHVLIRTWGTWKSFPSDHAIGATILAYGALLTLTGSIRSIFMVCAVLVAVSRVWVGVHYPRDIIAGIVVGSTVALVIQQMLFIG</sequence>
<dbReference type="SMART" id="SM00014">
    <property type="entry name" value="acidPPc"/>
    <property type="match status" value="1"/>
</dbReference>
<evidence type="ECO:0000256" key="1">
    <source>
        <dbReference type="SAM" id="Phobius"/>
    </source>
</evidence>
<dbReference type="PANTHER" id="PTHR14969">
    <property type="entry name" value="SPHINGOSINE-1-PHOSPHATE PHOSPHOHYDROLASE"/>
    <property type="match status" value="1"/>
</dbReference>
<feature type="domain" description="Phosphatidic acid phosphatase type 2/haloperoxidase" evidence="2">
    <location>
        <begin position="59"/>
        <end position="171"/>
    </location>
</feature>
<dbReference type="Pfam" id="PF01569">
    <property type="entry name" value="PAP2"/>
    <property type="match status" value="1"/>
</dbReference>
<dbReference type="Proteomes" id="UP000230078">
    <property type="component" value="Unassembled WGS sequence"/>
</dbReference>
<feature type="transmembrane region" description="Helical" evidence="1">
    <location>
        <begin position="117"/>
        <end position="144"/>
    </location>
</feature>
<accession>A0A2M7V555</accession>
<dbReference type="PANTHER" id="PTHR14969:SF13">
    <property type="entry name" value="AT30094P"/>
    <property type="match status" value="1"/>
</dbReference>
<keyword evidence="1" id="KW-1133">Transmembrane helix</keyword>
<evidence type="ECO:0000313" key="3">
    <source>
        <dbReference type="EMBL" id="PIZ93721.1"/>
    </source>
</evidence>
<feature type="transmembrane region" description="Helical" evidence="1">
    <location>
        <begin position="156"/>
        <end position="176"/>
    </location>
</feature>